<name>A0A537JVY2_9BACT</name>
<dbReference type="Proteomes" id="UP000318509">
    <property type="component" value="Unassembled WGS sequence"/>
</dbReference>
<protein>
    <submittedName>
        <fullName evidence="2">Uncharacterized protein</fullName>
    </submittedName>
</protein>
<proteinExistence type="predicted"/>
<comment type="caution">
    <text evidence="2">The sequence shown here is derived from an EMBL/GenBank/DDBJ whole genome shotgun (WGS) entry which is preliminary data.</text>
</comment>
<evidence type="ECO:0000256" key="1">
    <source>
        <dbReference type="SAM" id="Phobius"/>
    </source>
</evidence>
<reference evidence="2 3" key="1">
    <citation type="journal article" date="2019" name="Nat. Microbiol.">
        <title>Mediterranean grassland soil C-N compound turnover is dependent on rainfall and depth, and is mediated by genomically divergent microorganisms.</title>
        <authorList>
            <person name="Diamond S."/>
            <person name="Andeer P.F."/>
            <person name="Li Z."/>
            <person name="Crits-Christoph A."/>
            <person name="Burstein D."/>
            <person name="Anantharaman K."/>
            <person name="Lane K.R."/>
            <person name="Thomas B.C."/>
            <person name="Pan C."/>
            <person name="Northen T.R."/>
            <person name="Banfield J.F."/>
        </authorList>
    </citation>
    <scope>NUCLEOTIDE SEQUENCE [LARGE SCALE GENOMIC DNA]</scope>
    <source>
        <strain evidence="2">NP_3</strain>
    </source>
</reference>
<keyword evidence="1" id="KW-0472">Membrane</keyword>
<keyword evidence="1" id="KW-1133">Transmembrane helix</keyword>
<organism evidence="2 3">
    <name type="scientific">Candidatus Segetimicrobium genomatis</name>
    <dbReference type="NCBI Taxonomy" id="2569760"/>
    <lineage>
        <taxon>Bacteria</taxon>
        <taxon>Bacillati</taxon>
        <taxon>Candidatus Sysuimicrobiota</taxon>
        <taxon>Candidatus Sysuimicrobiia</taxon>
        <taxon>Candidatus Sysuimicrobiales</taxon>
        <taxon>Candidatus Segetimicrobiaceae</taxon>
        <taxon>Candidatus Segetimicrobium</taxon>
    </lineage>
</organism>
<evidence type="ECO:0000313" key="3">
    <source>
        <dbReference type="Proteomes" id="UP000318509"/>
    </source>
</evidence>
<dbReference type="EMBL" id="VBAK01000161">
    <property type="protein sequence ID" value="TMI87346.1"/>
    <property type="molecule type" value="Genomic_DNA"/>
</dbReference>
<accession>A0A537JVY2</accession>
<sequence length="132" mass="14786">MATSSFRVRKAADIRAHYQVTDPLAFLHVNLLDNRSEFIAPLRVQVTQEGENFVIEVSGAIAIANTIAYLSELIDPIGIFLGLTGQNLMHQSLRYLLLGEGEIGLIVYAIVVRYWEWIGKGPRRPVLYIMGT</sequence>
<feature type="transmembrane region" description="Helical" evidence="1">
    <location>
        <begin position="95"/>
        <end position="115"/>
    </location>
</feature>
<keyword evidence="1" id="KW-0812">Transmembrane</keyword>
<gene>
    <name evidence="2" type="ORF">E6H00_15900</name>
</gene>
<evidence type="ECO:0000313" key="2">
    <source>
        <dbReference type="EMBL" id="TMI87346.1"/>
    </source>
</evidence>
<dbReference type="AlphaFoldDB" id="A0A537JVY2"/>